<evidence type="ECO:0000256" key="8">
    <source>
        <dbReference type="ARBA" id="ARBA00023136"/>
    </source>
</evidence>
<dbReference type="OrthoDB" id="9816005at2"/>
<comment type="similarity">
    <text evidence="9">Belongs to the TatB family.</text>
</comment>
<reference evidence="12 13" key="1">
    <citation type="submission" date="2012-06" db="EMBL/GenBank/DDBJ databases">
        <title>Complete sequence of Thiocystis violascens DSM 198.</title>
        <authorList>
            <consortium name="US DOE Joint Genome Institute"/>
            <person name="Lucas S."/>
            <person name="Han J."/>
            <person name="Lapidus A."/>
            <person name="Cheng J.-F."/>
            <person name="Goodwin L."/>
            <person name="Pitluck S."/>
            <person name="Peters L."/>
            <person name="Ovchinnikova G."/>
            <person name="Teshima H."/>
            <person name="Detter J.C."/>
            <person name="Han C."/>
            <person name="Tapia R."/>
            <person name="Land M."/>
            <person name="Hauser L."/>
            <person name="Kyrpides N."/>
            <person name="Ivanova N."/>
            <person name="Pagani I."/>
            <person name="Vogl K."/>
            <person name="Liu Z."/>
            <person name="Frigaard N.-U."/>
            <person name="Bryant D."/>
            <person name="Woyke T."/>
        </authorList>
    </citation>
    <scope>NUCLEOTIDE SEQUENCE [LARGE SCALE GENOMIC DNA]</scope>
    <source>
        <strain evidence="13">ATCC 17096 / DSM 198 / 6111</strain>
    </source>
</reference>
<dbReference type="eggNOG" id="COG1826">
    <property type="taxonomic scope" value="Bacteria"/>
</dbReference>
<keyword evidence="9" id="KW-0997">Cell inner membrane</keyword>
<dbReference type="Proteomes" id="UP000006062">
    <property type="component" value="Chromosome"/>
</dbReference>
<comment type="subunit">
    <text evidence="9">The Tat system comprises two distinct complexes: a TatABC complex, containing multiple copies of TatA, TatB and TatC subunits, and a separate TatA complex, containing only TatA subunits. Substrates initially bind to the TatABC complex, which probably triggers association of the separate TatA complex to form the active translocon.</text>
</comment>
<dbReference type="PANTHER" id="PTHR33162:SF1">
    <property type="entry name" value="SEC-INDEPENDENT PROTEIN TRANSLOCASE PROTEIN TATA, CHLOROPLASTIC"/>
    <property type="match status" value="1"/>
</dbReference>
<evidence type="ECO:0000256" key="3">
    <source>
        <dbReference type="ARBA" id="ARBA00022475"/>
    </source>
</evidence>
<evidence type="ECO:0000256" key="10">
    <source>
        <dbReference type="SAM" id="MobiDB-lite"/>
    </source>
</evidence>
<dbReference type="GO" id="GO:0033281">
    <property type="term" value="C:TAT protein transport complex"/>
    <property type="evidence" value="ECO:0007669"/>
    <property type="project" value="UniProtKB-UniRule"/>
</dbReference>
<evidence type="ECO:0000256" key="5">
    <source>
        <dbReference type="ARBA" id="ARBA00022927"/>
    </source>
</evidence>
<dbReference type="RefSeq" id="WP_014776683.1">
    <property type="nucleotide sequence ID" value="NC_018012.1"/>
</dbReference>
<evidence type="ECO:0000256" key="11">
    <source>
        <dbReference type="SAM" id="Phobius"/>
    </source>
</evidence>
<dbReference type="HAMAP" id="MF_00237">
    <property type="entry name" value="TatB"/>
    <property type="match status" value="1"/>
</dbReference>
<dbReference type="Pfam" id="PF02416">
    <property type="entry name" value="TatA_B_E"/>
    <property type="match status" value="1"/>
</dbReference>
<gene>
    <name evidence="9" type="primary">tatB</name>
    <name evidence="12" type="ordered locus">Thivi_0087</name>
</gene>
<comment type="subcellular location">
    <subcellularLocation>
        <location evidence="9">Cell inner membrane</location>
        <topology evidence="9">Single-pass membrane protein</topology>
    </subcellularLocation>
    <subcellularLocation>
        <location evidence="1">Membrane</location>
        <topology evidence="1">Single-pass membrane protein</topology>
    </subcellularLocation>
</comment>
<proteinExistence type="inferred from homology"/>
<evidence type="ECO:0000256" key="9">
    <source>
        <dbReference type="HAMAP-Rule" id="MF_00237"/>
    </source>
</evidence>
<dbReference type="KEGG" id="tvi:Thivi_0087"/>
<name>I3Y5A6_THIV6</name>
<accession>I3Y5A6</accession>
<keyword evidence="6 9" id="KW-1133">Transmembrane helix</keyword>
<dbReference type="PRINTS" id="PR01506">
    <property type="entry name" value="TATBPROTEIN"/>
</dbReference>
<dbReference type="InterPro" id="IPR003369">
    <property type="entry name" value="TatA/B/E"/>
</dbReference>
<dbReference type="Gene3D" id="1.20.5.3310">
    <property type="match status" value="1"/>
</dbReference>
<evidence type="ECO:0000256" key="7">
    <source>
        <dbReference type="ARBA" id="ARBA00023010"/>
    </source>
</evidence>
<comment type="function">
    <text evidence="9">Part of the twin-arginine translocation (Tat) system that transports large folded proteins containing a characteristic twin-arginine motif in their signal peptide across membranes. Together with TatC, TatB is part of a receptor directly interacting with Tat signal peptides. TatB may form an oligomeric binding site that transiently accommodates folded Tat precursor proteins before their translocation.</text>
</comment>
<dbReference type="InterPro" id="IPR018448">
    <property type="entry name" value="TatB"/>
</dbReference>
<dbReference type="NCBIfam" id="TIGR01410">
    <property type="entry name" value="tatB"/>
    <property type="match status" value="1"/>
</dbReference>
<keyword evidence="4 9" id="KW-0812">Transmembrane</keyword>
<keyword evidence="3 9" id="KW-1003">Cell membrane</keyword>
<dbReference type="STRING" id="765911.Thivi_0087"/>
<feature type="compositionally biased region" description="Low complexity" evidence="10">
    <location>
        <begin position="91"/>
        <end position="107"/>
    </location>
</feature>
<keyword evidence="13" id="KW-1185">Reference proteome</keyword>
<evidence type="ECO:0000313" key="13">
    <source>
        <dbReference type="Proteomes" id="UP000006062"/>
    </source>
</evidence>
<keyword evidence="5 9" id="KW-0653">Protein transport</keyword>
<dbReference type="PANTHER" id="PTHR33162">
    <property type="entry name" value="SEC-INDEPENDENT PROTEIN TRANSLOCASE PROTEIN TATA, CHLOROPLASTIC"/>
    <property type="match status" value="1"/>
</dbReference>
<evidence type="ECO:0000256" key="1">
    <source>
        <dbReference type="ARBA" id="ARBA00004167"/>
    </source>
</evidence>
<dbReference type="GO" id="GO:0008320">
    <property type="term" value="F:protein transmembrane transporter activity"/>
    <property type="evidence" value="ECO:0007669"/>
    <property type="project" value="UniProtKB-UniRule"/>
</dbReference>
<feature type="region of interest" description="Disordered" evidence="10">
    <location>
        <begin position="71"/>
        <end position="107"/>
    </location>
</feature>
<evidence type="ECO:0000256" key="4">
    <source>
        <dbReference type="ARBA" id="ARBA00022692"/>
    </source>
</evidence>
<evidence type="ECO:0000313" key="12">
    <source>
        <dbReference type="EMBL" id="AFL72174.1"/>
    </source>
</evidence>
<protein>
    <recommendedName>
        <fullName evidence="9">Sec-independent protein translocase protein TatB</fullName>
    </recommendedName>
</protein>
<evidence type="ECO:0000256" key="2">
    <source>
        <dbReference type="ARBA" id="ARBA00022448"/>
    </source>
</evidence>
<organism evidence="12 13">
    <name type="scientific">Thiocystis violascens (strain ATCC 17096 / DSM 198 / 6111)</name>
    <name type="common">Chromatium violascens</name>
    <dbReference type="NCBI Taxonomy" id="765911"/>
    <lineage>
        <taxon>Bacteria</taxon>
        <taxon>Pseudomonadati</taxon>
        <taxon>Pseudomonadota</taxon>
        <taxon>Gammaproteobacteria</taxon>
        <taxon>Chromatiales</taxon>
        <taxon>Chromatiaceae</taxon>
        <taxon>Thiocystis</taxon>
    </lineage>
</organism>
<dbReference type="GO" id="GO:0043953">
    <property type="term" value="P:protein transport by the Tat complex"/>
    <property type="evidence" value="ECO:0007669"/>
    <property type="project" value="UniProtKB-UniRule"/>
</dbReference>
<keyword evidence="7 9" id="KW-0811">Translocation</keyword>
<dbReference type="HOGENOM" id="CLU_086034_1_1_6"/>
<sequence length="107" mass="11336">MFDVGFSELILVAVVALLVVGPERLPKVARVAGMWLARARRSLVAVKQEIDREMKAGELAEILKQQAAANPLETILEDSSKPPSPSPTPAAPASADPSATPDQHSRG</sequence>
<keyword evidence="2 9" id="KW-0813">Transport</keyword>
<feature type="transmembrane region" description="Helical" evidence="11">
    <location>
        <begin position="6"/>
        <end position="25"/>
    </location>
</feature>
<evidence type="ECO:0000256" key="6">
    <source>
        <dbReference type="ARBA" id="ARBA00022989"/>
    </source>
</evidence>
<keyword evidence="8 9" id="KW-0472">Membrane</keyword>
<dbReference type="EMBL" id="CP003154">
    <property type="protein sequence ID" value="AFL72174.1"/>
    <property type="molecule type" value="Genomic_DNA"/>
</dbReference>
<dbReference type="AlphaFoldDB" id="I3Y5A6"/>